<reference evidence="2" key="1">
    <citation type="submission" date="2019-12" db="EMBL/GenBank/DDBJ databases">
        <title>Actinomadura physcomitrii sp. nov., a novel actinomycete isolated from moss [Physcomitrium sphaericum (Ludw) Fuernr].</title>
        <authorList>
            <person name="Zhuang X."/>
        </authorList>
    </citation>
    <scope>NUCLEOTIDE SEQUENCE [LARGE SCALE GENOMIC DNA]</scope>
    <source>
        <strain evidence="2">LD22</strain>
    </source>
</reference>
<proteinExistence type="predicted"/>
<evidence type="ECO:0000313" key="3">
    <source>
        <dbReference type="Proteomes" id="UP000462055"/>
    </source>
</evidence>
<dbReference type="SUPFAM" id="SSF46785">
    <property type="entry name" value="Winged helix' DNA-binding domain"/>
    <property type="match status" value="1"/>
</dbReference>
<dbReference type="InterPro" id="IPR052526">
    <property type="entry name" value="HTH-type_Bedaq_tolerance"/>
</dbReference>
<dbReference type="EMBL" id="WBMS02000006">
    <property type="protein sequence ID" value="MWA00564.1"/>
    <property type="molecule type" value="Genomic_DNA"/>
</dbReference>
<dbReference type="InterPro" id="IPR036388">
    <property type="entry name" value="WH-like_DNA-bd_sf"/>
</dbReference>
<dbReference type="PANTHER" id="PTHR39515">
    <property type="entry name" value="CONSERVED PROTEIN"/>
    <property type="match status" value="1"/>
</dbReference>
<sequence>MLRRVSADQAITSQQLSVLGSLEHGPCRMTELAAEHGVRLPTMTAQINRLERDGLVERGRDGSDARVVTAALTAAGRERLAAGRAQRIGFLTERFAALTDEERAAVAAALPALDKLFTAP</sequence>
<evidence type="ECO:0000313" key="2">
    <source>
        <dbReference type="EMBL" id="MWA00564.1"/>
    </source>
</evidence>
<dbReference type="InterPro" id="IPR000835">
    <property type="entry name" value="HTH_MarR-typ"/>
</dbReference>
<feature type="domain" description="HTH marR-type" evidence="1">
    <location>
        <begin position="1"/>
        <end position="115"/>
    </location>
</feature>
<gene>
    <name evidence="2" type="ORF">F8568_009275</name>
</gene>
<accession>A0A6I4M8J2</accession>
<name>A0A6I4M8J2_9ACTN</name>
<dbReference type="InterPro" id="IPR036390">
    <property type="entry name" value="WH_DNA-bd_sf"/>
</dbReference>
<dbReference type="SMART" id="SM00347">
    <property type="entry name" value="HTH_MARR"/>
    <property type="match status" value="1"/>
</dbReference>
<dbReference type="Gene3D" id="1.10.10.10">
    <property type="entry name" value="Winged helix-like DNA-binding domain superfamily/Winged helix DNA-binding domain"/>
    <property type="match status" value="1"/>
</dbReference>
<evidence type="ECO:0000259" key="1">
    <source>
        <dbReference type="PROSITE" id="PS50995"/>
    </source>
</evidence>
<dbReference type="AlphaFoldDB" id="A0A6I4M8J2"/>
<dbReference type="PANTHER" id="PTHR39515:SF2">
    <property type="entry name" value="HTH-TYPE TRANSCRIPTIONAL REGULATOR RV0880"/>
    <property type="match status" value="1"/>
</dbReference>
<dbReference type="GO" id="GO:0003700">
    <property type="term" value="F:DNA-binding transcription factor activity"/>
    <property type="evidence" value="ECO:0007669"/>
    <property type="project" value="InterPro"/>
</dbReference>
<protein>
    <submittedName>
        <fullName evidence="2">MarR family transcriptional regulator</fullName>
    </submittedName>
</protein>
<dbReference type="Proteomes" id="UP000462055">
    <property type="component" value="Unassembled WGS sequence"/>
</dbReference>
<organism evidence="2 3">
    <name type="scientific">Actinomadura physcomitrii</name>
    <dbReference type="NCBI Taxonomy" id="2650748"/>
    <lineage>
        <taxon>Bacteria</taxon>
        <taxon>Bacillati</taxon>
        <taxon>Actinomycetota</taxon>
        <taxon>Actinomycetes</taxon>
        <taxon>Streptosporangiales</taxon>
        <taxon>Thermomonosporaceae</taxon>
        <taxon>Actinomadura</taxon>
    </lineage>
</organism>
<keyword evidence="3" id="KW-1185">Reference proteome</keyword>
<dbReference type="PROSITE" id="PS50995">
    <property type="entry name" value="HTH_MARR_2"/>
    <property type="match status" value="1"/>
</dbReference>
<dbReference type="Pfam" id="PF01047">
    <property type="entry name" value="MarR"/>
    <property type="match status" value="1"/>
</dbReference>
<comment type="caution">
    <text evidence="2">The sequence shown here is derived from an EMBL/GenBank/DDBJ whole genome shotgun (WGS) entry which is preliminary data.</text>
</comment>